<evidence type="ECO:0000259" key="8">
    <source>
        <dbReference type="PROSITE" id="PS50109"/>
    </source>
</evidence>
<evidence type="ECO:0000256" key="3">
    <source>
        <dbReference type="ARBA" id="ARBA00022679"/>
    </source>
</evidence>
<dbReference type="AlphaFoldDB" id="A0A1U7M3G2"/>
<dbReference type="PANTHER" id="PTHR43065">
    <property type="entry name" value="SENSOR HISTIDINE KINASE"/>
    <property type="match status" value="1"/>
</dbReference>
<dbReference type="Pfam" id="PF02518">
    <property type="entry name" value="HATPase_c"/>
    <property type="match status" value="1"/>
</dbReference>
<organism evidence="9 10">
    <name type="scientific">Tissierella creatinophila DSM 6911</name>
    <dbReference type="NCBI Taxonomy" id="1123403"/>
    <lineage>
        <taxon>Bacteria</taxon>
        <taxon>Bacillati</taxon>
        <taxon>Bacillota</taxon>
        <taxon>Tissierellia</taxon>
        <taxon>Tissierellales</taxon>
        <taxon>Tissierellaceae</taxon>
        <taxon>Tissierella</taxon>
    </lineage>
</organism>
<comment type="catalytic activity">
    <reaction evidence="1">
        <text>ATP + protein L-histidine = ADP + protein N-phospho-L-histidine.</text>
        <dbReference type="EC" id="2.7.13.3"/>
    </reaction>
</comment>
<dbReference type="PRINTS" id="PR00344">
    <property type="entry name" value="BCTRLSENSOR"/>
</dbReference>
<evidence type="ECO:0000313" key="10">
    <source>
        <dbReference type="Proteomes" id="UP000186112"/>
    </source>
</evidence>
<evidence type="ECO:0000256" key="2">
    <source>
        <dbReference type="ARBA" id="ARBA00012438"/>
    </source>
</evidence>
<dbReference type="EMBL" id="LTDM01000059">
    <property type="protein sequence ID" value="OLS01852.1"/>
    <property type="molecule type" value="Genomic_DNA"/>
</dbReference>
<gene>
    <name evidence="9" type="primary">zraS</name>
    <name evidence="9" type="ORF">TICRE_22290</name>
</gene>
<keyword evidence="6" id="KW-0067">ATP-binding</keyword>
<keyword evidence="10" id="KW-1185">Reference proteome</keyword>
<dbReference type="EC" id="2.7.13.3" evidence="2"/>
<dbReference type="PROSITE" id="PS50109">
    <property type="entry name" value="HIS_KIN"/>
    <property type="match status" value="1"/>
</dbReference>
<evidence type="ECO:0000313" key="9">
    <source>
        <dbReference type="EMBL" id="OLS01852.1"/>
    </source>
</evidence>
<dbReference type="GO" id="GO:0005524">
    <property type="term" value="F:ATP binding"/>
    <property type="evidence" value="ECO:0007669"/>
    <property type="project" value="UniProtKB-KW"/>
</dbReference>
<dbReference type="InterPro" id="IPR036890">
    <property type="entry name" value="HATPase_C_sf"/>
</dbReference>
<keyword evidence="7" id="KW-0902">Two-component regulatory system</keyword>
<evidence type="ECO:0000256" key="6">
    <source>
        <dbReference type="ARBA" id="ARBA00022840"/>
    </source>
</evidence>
<dbReference type="Proteomes" id="UP000186112">
    <property type="component" value="Unassembled WGS sequence"/>
</dbReference>
<accession>A0A1U7M3G2</accession>
<dbReference type="InterPro" id="IPR005467">
    <property type="entry name" value="His_kinase_dom"/>
</dbReference>
<feature type="domain" description="Histidine kinase" evidence="8">
    <location>
        <begin position="27"/>
        <end position="240"/>
    </location>
</feature>
<name>A0A1U7M3G2_TISCR</name>
<dbReference type="GO" id="GO:0000160">
    <property type="term" value="P:phosphorelay signal transduction system"/>
    <property type="evidence" value="ECO:0007669"/>
    <property type="project" value="UniProtKB-KW"/>
</dbReference>
<dbReference type="PANTHER" id="PTHR43065:SF46">
    <property type="entry name" value="C4-DICARBOXYLATE TRANSPORT SENSOR PROTEIN DCTB"/>
    <property type="match status" value="1"/>
</dbReference>
<proteinExistence type="predicted"/>
<keyword evidence="5" id="KW-0418">Kinase</keyword>
<evidence type="ECO:0000256" key="7">
    <source>
        <dbReference type="ARBA" id="ARBA00023012"/>
    </source>
</evidence>
<evidence type="ECO:0000256" key="1">
    <source>
        <dbReference type="ARBA" id="ARBA00000085"/>
    </source>
</evidence>
<dbReference type="Gene3D" id="1.10.287.130">
    <property type="match status" value="1"/>
</dbReference>
<dbReference type="SUPFAM" id="SSF55874">
    <property type="entry name" value="ATPase domain of HSP90 chaperone/DNA topoisomerase II/histidine kinase"/>
    <property type="match status" value="1"/>
</dbReference>
<evidence type="ECO:0000256" key="5">
    <source>
        <dbReference type="ARBA" id="ARBA00022777"/>
    </source>
</evidence>
<comment type="caution">
    <text evidence="9">The sequence shown here is derived from an EMBL/GenBank/DDBJ whole genome shotgun (WGS) entry which is preliminary data.</text>
</comment>
<reference evidence="9 10" key="1">
    <citation type="submission" date="2016-02" db="EMBL/GenBank/DDBJ databases">
        <title>Genome sequence of Tissierella creatinophila DSM 6911.</title>
        <authorList>
            <person name="Poehlein A."/>
            <person name="Daniel R."/>
        </authorList>
    </citation>
    <scope>NUCLEOTIDE SEQUENCE [LARGE SCALE GENOMIC DNA]</scope>
    <source>
        <strain evidence="9 10">DSM 6911</strain>
    </source>
</reference>
<dbReference type="InterPro" id="IPR004358">
    <property type="entry name" value="Sig_transdc_His_kin-like_C"/>
</dbReference>
<sequence length="240" mass="27018">MGNRQIKDTRDMMPEEYLKILVNLSEGIFHDFKNTLAIISGLSQLSASKVDSKEVKDNLKIINESTFECRDAIDRFYGFINGYSVKDKKANSLRHILFTILDMVKYELNSVNTKGHYIETNLTVSTVGQIYGNEYELKQGILNIVLNAIQSMENTGGTLDIRLYEKEDHIILEIEDTGTGIAEENIGKIFEPKFTTKGDKGTGLGLIISKNIMEENDGEISFKSELGKGTKFTIKFPIVE</sequence>
<keyword evidence="4" id="KW-0547">Nucleotide-binding</keyword>
<keyword evidence="3 9" id="KW-0808">Transferase</keyword>
<evidence type="ECO:0000256" key="4">
    <source>
        <dbReference type="ARBA" id="ARBA00022741"/>
    </source>
</evidence>
<dbReference type="InterPro" id="IPR003594">
    <property type="entry name" value="HATPase_dom"/>
</dbReference>
<protein>
    <recommendedName>
        <fullName evidence="2">histidine kinase</fullName>
        <ecNumber evidence="2">2.7.13.3</ecNumber>
    </recommendedName>
</protein>
<dbReference type="SMART" id="SM00387">
    <property type="entry name" value="HATPase_c"/>
    <property type="match status" value="1"/>
</dbReference>
<dbReference type="GO" id="GO:0004673">
    <property type="term" value="F:protein histidine kinase activity"/>
    <property type="evidence" value="ECO:0007669"/>
    <property type="project" value="UniProtKB-EC"/>
</dbReference>
<dbReference type="Gene3D" id="3.30.565.10">
    <property type="entry name" value="Histidine kinase-like ATPase, C-terminal domain"/>
    <property type="match status" value="1"/>
</dbReference>